<dbReference type="InterPro" id="IPR008258">
    <property type="entry name" value="Transglycosylase_SLT_dom_1"/>
</dbReference>
<dbReference type="RefSeq" id="WP_379880220.1">
    <property type="nucleotide sequence ID" value="NZ_JBHPON010000001.1"/>
</dbReference>
<feature type="domain" description="Transglycosylase SLT" evidence="6">
    <location>
        <begin position="422"/>
        <end position="527"/>
    </location>
</feature>
<evidence type="ECO:0000256" key="1">
    <source>
        <dbReference type="ARBA" id="ARBA00007734"/>
    </source>
</evidence>
<comment type="similarity">
    <text evidence="1">Belongs to the transglycosylase Slt family.</text>
</comment>
<evidence type="ECO:0000313" key="8">
    <source>
        <dbReference type="Proteomes" id="UP001596116"/>
    </source>
</evidence>
<gene>
    <name evidence="7" type="ORF">ACFMB1_02815</name>
</gene>
<dbReference type="Proteomes" id="UP001596116">
    <property type="component" value="Unassembled WGS sequence"/>
</dbReference>
<evidence type="ECO:0000256" key="3">
    <source>
        <dbReference type="ARBA" id="ARBA00022729"/>
    </source>
</evidence>
<evidence type="ECO:0000313" key="7">
    <source>
        <dbReference type="EMBL" id="MFC6034457.1"/>
    </source>
</evidence>
<evidence type="ECO:0000256" key="2">
    <source>
        <dbReference type="ARBA" id="ARBA00009387"/>
    </source>
</evidence>
<dbReference type="CDD" id="cd13401">
    <property type="entry name" value="Slt70-like"/>
    <property type="match status" value="1"/>
</dbReference>
<dbReference type="Pfam" id="PF01464">
    <property type="entry name" value="SLT"/>
    <property type="match status" value="1"/>
</dbReference>
<proteinExistence type="inferred from homology"/>
<feature type="chain" id="PRO_5045221006" evidence="5">
    <location>
        <begin position="21"/>
        <end position="592"/>
    </location>
</feature>
<dbReference type="PANTHER" id="PTHR37423:SF5">
    <property type="entry name" value="SOLUBLE LYTIC MUREIN TRANSGLYCOSYLASE"/>
    <property type="match status" value="1"/>
</dbReference>
<keyword evidence="8" id="KW-1185">Reference proteome</keyword>
<dbReference type="Gene3D" id="1.10.530.10">
    <property type="match status" value="1"/>
</dbReference>
<evidence type="ECO:0000259" key="6">
    <source>
        <dbReference type="Pfam" id="PF01464"/>
    </source>
</evidence>
<protein>
    <submittedName>
        <fullName evidence="7">Lytic transglycosylase domain-containing protein</fullName>
    </submittedName>
</protein>
<feature type="region of interest" description="Disordered" evidence="4">
    <location>
        <begin position="126"/>
        <end position="160"/>
    </location>
</feature>
<dbReference type="PANTHER" id="PTHR37423">
    <property type="entry name" value="SOLUBLE LYTIC MUREIN TRANSGLYCOSYLASE-RELATED"/>
    <property type="match status" value="1"/>
</dbReference>
<comment type="caution">
    <text evidence="7">The sequence shown here is derived from an EMBL/GenBank/DDBJ whole genome shotgun (WGS) entry which is preliminary data.</text>
</comment>
<evidence type="ECO:0000256" key="4">
    <source>
        <dbReference type="SAM" id="MobiDB-lite"/>
    </source>
</evidence>
<evidence type="ECO:0000256" key="5">
    <source>
        <dbReference type="SAM" id="SignalP"/>
    </source>
</evidence>
<name>A0ABW1KV35_9PROT</name>
<dbReference type="InterPro" id="IPR008939">
    <property type="entry name" value="Lytic_TGlycosylase_superhlx_U"/>
</dbReference>
<organism evidence="7 8">
    <name type="scientific">Hyphococcus aureus</name>
    <dbReference type="NCBI Taxonomy" id="2666033"/>
    <lineage>
        <taxon>Bacteria</taxon>
        <taxon>Pseudomonadati</taxon>
        <taxon>Pseudomonadota</taxon>
        <taxon>Alphaproteobacteria</taxon>
        <taxon>Parvularculales</taxon>
        <taxon>Parvularculaceae</taxon>
        <taxon>Hyphococcus</taxon>
    </lineage>
</organism>
<dbReference type="SUPFAM" id="SSF48435">
    <property type="entry name" value="Bacterial muramidases"/>
    <property type="match status" value="1"/>
</dbReference>
<dbReference type="InterPro" id="IPR023346">
    <property type="entry name" value="Lysozyme-like_dom_sf"/>
</dbReference>
<feature type="compositionally biased region" description="Basic and acidic residues" evidence="4">
    <location>
        <begin position="144"/>
        <end position="160"/>
    </location>
</feature>
<dbReference type="SUPFAM" id="SSF53955">
    <property type="entry name" value="Lysozyme-like"/>
    <property type="match status" value="1"/>
</dbReference>
<sequence length="592" mass="66063">MAAMRWFSVFVMCAAQGAVAAAAADETAPQEITLADPAAASALSVRVLSDQDAALYKEIFALQEDGRWKEADAKIAALENDILMGYVQFQRYMHPTAYRSTFGELKRWMSYYADHPEADKIYSLARKRQPRGETSPVRPISRKWRSEPEKELHPDLEGDYDRKSRSNVRRIEGRVRFLSNKERALEARREIDGHLKRGTITERQYDRMSSWIAASLYYQGYIDAAAEMADAAAARNGDSAVLAYWIAGLIKYRQGDITGAHNLFKAMAATPYQEDSLRSAAGFWAARTALAAGAAADVTPNLEIAAEYPFTFYGQLALAQLGRAYDYNWTAPELTQDQLEDLAEDQPRILRAIALNEVGQTSEADLELRWANGAIDADETPQLLALAIALDLPAAQVDIALSDDNPALQAGLFPVPHYAPENGFKVDRALLYALMRQESKFKTDATSRVGARGLMQLMPRTASYIAGDRSLRYSSGRERLYDPAYNMELGQNYVDHLMTRSTDGDLFHMAVAYNGGPGNLRRWKRDVAIEDPLLFIESIPNRESRNFVEIVLTNFWVYRARLGQPAPSREKVAAGELPLYEAIDQIAGQSGE</sequence>
<feature type="signal peptide" evidence="5">
    <location>
        <begin position="1"/>
        <end position="20"/>
    </location>
</feature>
<accession>A0ABW1KV35</accession>
<comment type="similarity">
    <text evidence="2">Belongs to the virb1 family.</text>
</comment>
<reference evidence="7 8" key="1">
    <citation type="submission" date="2024-09" db="EMBL/GenBank/DDBJ databases">
        <authorList>
            <person name="Zhang Z.-H."/>
        </authorList>
    </citation>
    <scope>NUCLEOTIDE SEQUENCE [LARGE SCALE GENOMIC DNA]</scope>
    <source>
        <strain evidence="7 8">HHTR114</strain>
    </source>
</reference>
<dbReference type="Gene3D" id="1.25.20.10">
    <property type="entry name" value="Bacterial muramidases"/>
    <property type="match status" value="1"/>
</dbReference>
<dbReference type="EMBL" id="JBHPON010000001">
    <property type="protein sequence ID" value="MFC6034457.1"/>
    <property type="molecule type" value="Genomic_DNA"/>
</dbReference>
<keyword evidence="3 5" id="KW-0732">Signal</keyword>